<name>A0A512MB23_9BACT</name>
<keyword evidence="4" id="KW-1185">Reference proteome</keyword>
<protein>
    <submittedName>
        <fullName evidence="3">Uncharacterized protein</fullName>
    </submittedName>
</protein>
<feature type="transmembrane region" description="Helical" evidence="2">
    <location>
        <begin position="6"/>
        <end position="26"/>
    </location>
</feature>
<gene>
    <name evidence="3" type="ORF">BGE01nite_32260</name>
</gene>
<keyword evidence="2" id="KW-0472">Membrane</keyword>
<evidence type="ECO:0000313" key="3">
    <source>
        <dbReference type="EMBL" id="GEP43935.1"/>
    </source>
</evidence>
<comment type="caution">
    <text evidence="3">The sequence shown here is derived from an EMBL/GenBank/DDBJ whole genome shotgun (WGS) entry which is preliminary data.</text>
</comment>
<feature type="compositionally biased region" description="Polar residues" evidence="1">
    <location>
        <begin position="50"/>
        <end position="67"/>
    </location>
</feature>
<feature type="region of interest" description="Disordered" evidence="1">
    <location>
        <begin position="36"/>
        <end position="114"/>
    </location>
</feature>
<dbReference type="EMBL" id="BKAG01000023">
    <property type="protein sequence ID" value="GEP43935.1"/>
    <property type="molecule type" value="Genomic_DNA"/>
</dbReference>
<keyword evidence="2" id="KW-0812">Transmembrane</keyword>
<sequence length="334" mass="36464">MLNGIAKLIGCVALVVTVAVVFYVTVTQLDRQSPKIDPAYLDQTDPVTEHSWSGTGQPPSAQQSSLSRPVLSSPEPLSVGRSAEPSGMAVPAPVRGPSLTDALPGPQASPSPAGLMDIEKKRSKIEAATHRFFAATTVTEKAASSRDTARVAPLMEVYYQKHILSVGKWQSLGWVTPMDEPGHRLAYAQTLFTDTEPVCVIIEETEDGTVLVDWESSVRYGELEWKDFLSKKPGQPTLFRVIASRPAPNSEAQPQGKEEVIELKHPAGQGTVDAYFNRDDPQFHSLLEQLRLGNWTNVPLTLRLCYPGPTSSARAVRIASIEGKGWLILQNRRS</sequence>
<evidence type="ECO:0000256" key="1">
    <source>
        <dbReference type="SAM" id="MobiDB-lite"/>
    </source>
</evidence>
<accession>A0A512MB23</accession>
<evidence type="ECO:0000313" key="4">
    <source>
        <dbReference type="Proteomes" id="UP000321577"/>
    </source>
</evidence>
<evidence type="ECO:0000256" key="2">
    <source>
        <dbReference type="SAM" id="Phobius"/>
    </source>
</evidence>
<proteinExistence type="predicted"/>
<keyword evidence="2" id="KW-1133">Transmembrane helix</keyword>
<organism evidence="3 4">
    <name type="scientific">Brevifollis gellanilyticus</name>
    <dbReference type="NCBI Taxonomy" id="748831"/>
    <lineage>
        <taxon>Bacteria</taxon>
        <taxon>Pseudomonadati</taxon>
        <taxon>Verrucomicrobiota</taxon>
        <taxon>Verrucomicrobiia</taxon>
        <taxon>Verrucomicrobiales</taxon>
        <taxon>Verrucomicrobiaceae</taxon>
    </lineage>
</organism>
<dbReference type="AlphaFoldDB" id="A0A512MB23"/>
<reference evidence="3 4" key="1">
    <citation type="submission" date="2019-07" db="EMBL/GenBank/DDBJ databases">
        <title>Whole genome shotgun sequence of Brevifollis gellanilyticus NBRC 108608.</title>
        <authorList>
            <person name="Hosoyama A."/>
            <person name="Uohara A."/>
            <person name="Ohji S."/>
            <person name="Ichikawa N."/>
        </authorList>
    </citation>
    <scope>NUCLEOTIDE SEQUENCE [LARGE SCALE GENOMIC DNA]</scope>
    <source>
        <strain evidence="3 4">NBRC 108608</strain>
    </source>
</reference>
<dbReference type="Proteomes" id="UP000321577">
    <property type="component" value="Unassembled WGS sequence"/>
</dbReference>